<dbReference type="PANTHER" id="PTHR31424:SF3">
    <property type="entry name" value="RING-TYPE DOMAIN-CONTAINING PROTEIN"/>
    <property type="match status" value="1"/>
</dbReference>
<dbReference type="AlphaFoldDB" id="A0A6S7GDS5"/>
<gene>
    <name evidence="1" type="ORF">PACLA_8A008098</name>
</gene>
<dbReference type="EMBL" id="CACRXK020000606">
    <property type="protein sequence ID" value="CAB3983391.1"/>
    <property type="molecule type" value="Genomic_DNA"/>
</dbReference>
<keyword evidence="2" id="KW-1185">Reference proteome</keyword>
<reference evidence="1" key="1">
    <citation type="submission" date="2020-04" db="EMBL/GenBank/DDBJ databases">
        <authorList>
            <person name="Alioto T."/>
            <person name="Alioto T."/>
            <person name="Gomez Garrido J."/>
        </authorList>
    </citation>
    <scope>NUCLEOTIDE SEQUENCE</scope>
    <source>
        <strain evidence="1">A484AB</strain>
    </source>
</reference>
<evidence type="ECO:0000313" key="2">
    <source>
        <dbReference type="Proteomes" id="UP001152795"/>
    </source>
</evidence>
<accession>A0A6S7GDS5</accession>
<dbReference type="Proteomes" id="UP001152795">
    <property type="component" value="Unassembled WGS sequence"/>
</dbReference>
<comment type="caution">
    <text evidence="1">The sequence shown here is derived from an EMBL/GenBank/DDBJ whole genome shotgun (WGS) entry which is preliminary data.</text>
</comment>
<name>A0A6S7GDS5_PARCT</name>
<organism evidence="1 2">
    <name type="scientific">Paramuricea clavata</name>
    <name type="common">Red gorgonian</name>
    <name type="synonym">Violescent sea-whip</name>
    <dbReference type="NCBI Taxonomy" id="317549"/>
    <lineage>
        <taxon>Eukaryota</taxon>
        <taxon>Metazoa</taxon>
        <taxon>Cnidaria</taxon>
        <taxon>Anthozoa</taxon>
        <taxon>Octocorallia</taxon>
        <taxon>Malacalcyonacea</taxon>
        <taxon>Plexauridae</taxon>
        <taxon>Paramuricea</taxon>
    </lineage>
</organism>
<sequence length="359" mass="41374">MAVVGHSWATIDIPVEVYIGGDYKFLLLLGMKSATSDHACIWCKIHKNARSDMSKPKDFYWESLARSITEIQTHARSSKCSCAHQPLINIPLENVVLDELHLMLRITDKLTTNLVMEMQDWDREDNLNKRPIDRTNMHMDSLIKAINSCGVSFNVWQKMDGNGRESGLLDFTSLMGSDKKLLLQKLPSKLENVVKPETLETVIKLWKDFCELYKLLQMQDPRLDKILDYFNKATRWVNLFTSLGGIRNGYEMARVTPYVHAMVYHVPRFLEKHQGIKRFTGQGVEKLNDDCRRVHLQRSNKWDAAKDVLLVGKRVKHLAFQSYWETGILESRTKRQRIGIVNPGEPNATDLDSLSLEEI</sequence>
<protein>
    <submittedName>
        <fullName evidence="1">Uncharacterized protein</fullName>
    </submittedName>
</protein>
<evidence type="ECO:0000313" key="1">
    <source>
        <dbReference type="EMBL" id="CAB3983391.1"/>
    </source>
</evidence>
<dbReference type="OrthoDB" id="5989200at2759"/>
<dbReference type="PANTHER" id="PTHR31424">
    <property type="entry name" value="PROTEIN CBG23806"/>
    <property type="match status" value="1"/>
</dbReference>
<proteinExistence type="predicted"/>